<reference evidence="1 2" key="1">
    <citation type="submission" date="2018-08" db="EMBL/GenBank/DDBJ databases">
        <title>Genomic Encyclopedia of Archaeal and Bacterial Type Strains, Phase II (KMG-II): from individual species to whole genera.</title>
        <authorList>
            <person name="Goeker M."/>
        </authorList>
    </citation>
    <scope>NUCLEOTIDE SEQUENCE [LARGE SCALE GENOMIC DNA]</scope>
    <source>
        <strain evidence="1 2">DSM 15986</strain>
    </source>
</reference>
<comment type="caution">
    <text evidence="1">The sequence shown here is derived from an EMBL/GenBank/DDBJ whole genome shotgun (WGS) entry which is preliminary data.</text>
</comment>
<dbReference type="Gene3D" id="1.20.1440.60">
    <property type="entry name" value="23S rRNA-intervening sequence"/>
    <property type="match status" value="1"/>
</dbReference>
<protein>
    <submittedName>
        <fullName evidence="1">Four helix bundle protein</fullName>
    </submittedName>
</protein>
<evidence type="ECO:0000313" key="1">
    <source>
        <dbReference type="EMBL" id="REG81695.1"/>
    </source>
</evidence>
<dbReference type="NCBIfam" id="TIGR02436">
    <property type="entry name" value="four helix bundle protein"/>
    <property type="match status" value="1"/>
</dbReference>
<accession>A0A3E0DG83</accession>
<dbReference type="SUPFAM" id="SSF158446">
    <property type="entry name" value="IVS-encoded protein-like"/>
    <property type="match status" value="1"/>
</dbReference>
<organism evidence="1 2">
    <name type="scientific">Algoriphagus antarcticus</name>
    <dbReference type="NCBI Taxonomy" id="238540"/>
    <lineage>
        <taxon>Bacteria</taxon>
        <taxon>Pseudomonadati</taxon>
        <taxon>Bacteroidota</taxon>
        <taxon>Cytophagia</taxon>
        <taxon>Cytophagales</taxon>
        <taxon>Cyclobacteriaceae</taxon>
        <taxon>Algoriphagus</taxon>
    </lineage>
</organism>
<proteinExistence type="predicted"/>
<keyword evidence="2" id="KW-1185">Reference proteome</keyword>
<evidence type="ECO:0000313" key="2">
    <source>
        <dbReference type="Proteomes" id="UP000256405"/>
    </source>
</evidence>
<gene>
    <name evidence="1" type="ORF">C8N25_12539</name>
</gene>
<dbReference type="EMBL" id="QUNF01000025">
    <property type="protein sequence ID" value="REG81695.1"/>
    <property type="molecule type" value="Genomic_DNA"/>
</dbReference>
<dbReference type="InterPro" id="IPR036583">
    <property type="entry name" value="23S_rRNA_IVS_sf"/>
</dbReference>
<dbReference type="Proteomes" id="UP000256405">
    <property type="component" value="Unassembled WGS sequence"/>
</dbReference>
<dbReference type="AlphaFoldDB" id="A0A3E0DG83"/>
<sequence length="55" mass="6034">MERKYDLEARLIKFAADIISFTDSMINAKAGNHMSNQLLRSGTSPALNYGEAQSG</sequence>
<name>A0A3E0DG83_9BACT</name>
<dbReference type="InterPro" id="IPR012657">
    <property type="entry name" value="23S_rRNA-intervening_sequence"/>
</dbReference>